<keyword evidence="2" id="KW-1185">Reference proteome</keyword>
<evidence type="ECO:0000313" key="1">
    <source>
        <dbReference type="EMBL" id="GHE44828.1"/>
    </source>
</evidence>
<comment type="caution">
    <text evidence="1">The sequence shown here is derived from an EMBL/GenBank/DDBJ whole genome shotgun (WGS) entry which is preliminary data.</text>
</comment>
<reference evidence="2" key="1">
    <citation type="journal article" date="2019" name="Int. J. Syst. Evol. Microbiol.">
        <title>The Global Catalogue of Microorganisms (GCM) 10K type strain sequencing project: providing services to taxonomists for standard genome sequencing and annotation.</title>
        <authorList>
            <consortium name="The Broad Institute Genomics Platform"/>
            <consortium name="The Broad Institute Genome Sequencing Center for Infectious Disease"/>
            <person name="Wu L."/>
            <person name="Ma J."/>
        </authorList>
    </citation>
    <scope>NUCLEOTIDE SEQUENCE [LARGE SCALE GENOMIC DNA]</scope>
    <source>
        <strain evidence="2">CGMCC 1.12966</strain>
    </source>
</reference>
<protein>
    <submittedName>
        <fullName evidence="1">Uncharacterized protein</fullName>
    </submittedName>
</protein>
<proteinExistence type="predicted"/>
<accession>A0ABQ3I1A6</accession>
<organism evidence="1 2">
    <name type="scientific">Sphingobacterium griseoflavum</name>
    <dbReference type="NCBI Taxonomy" id="1474952"/>
    <lineage>
        <taxon>Bacteria</taxon>
        <taxon>Pseudomonadati</taxon>
        <taxon>Bacteroidota</taxon>
        <taxon>Sphingobacteriia</taxon>
        <taxon>Sphingobacteriales</taxon>
        <taxon>Sphingobacteriaceae</taxon>
        <taxon>Sphingobacterium</taxon>
    </lineage>
</organism>
<dbReference type="Proteomes" id="UP000620550">
    <property type="component" value="Unassembled WGS sequence"/>
</dbReference>
<sequence>MKLRMPIVSFGDLTFLDLAVSVWQEDCEITMSQTWMIDWKISNRLGKWYVNKGLKFIPLN</sequence>
<dbReference type="EMBL" id="BNAF01000012">
    <property type="protein sequence ID" value="GHE44828.1"/>
    <property type="molecule type" value="Genomic_DNA"/>
</dbReference>
<name>A0ABQ3I1A6_9SPHI</name>
<evidence type="ECO:0000313" key="2">
    <source>
        <dbReference type="Proteomes" id="UP000620550"/>
    </source>
</evidence>
<gene>
    <name evidence="1" type="ORF">GCM10017764_30070</name>
</gene>